<dbReference type="InterPro" id="IPR000683">
    <property type="entry name" value="Gfo/Idh/MocA-like_OxRdtase_N"/>
</dbReference>
<sequence length="346" mass="38520">MKPIRTALIGFGISGQCFQAPIIASIPALKLVAVLSSDKVKVHQQLPDVVVHQDIESLLADDSIELVIIATPNELHYSMAEQALNAGKHVVVEKPFVIHSQDGEALIALANKLDRKLSVYQSRRFDGDFLTIKRLISENKLGQIHTFYSSYNRFRPEVKDRWREQDTPGSGILYDLGAHLIDQAIALFGLPTFVNATLRNQRPGAQAVDHFHLLLSYPDCDVILHSNCLSTTEGPRFQVYGSEGSFIKYGMDPQEDMLREKKGPNSSFWGEDKSANFGELTTANGEQCLITTDKGGYEQFYTQIVEAIRNNQPLPICPSTALDTIRIIEAAYQSSVEKRSIAINDK</sequence>
<dbReference type="GO" id="GO:0000166">
    <property type="term" value="F:nucleotide binding"/>
    <property type="evidence" value="ECO:0007669"/>
    <property type="project" value="InterPro"/>
</dbReference>
<dbReference type="RefSeq" id="WP_069447647.1">
    <property type="nucleotide sequence ID" value="NZ_MDCJ01000007.1"/>
</dbReference>
<name>A0A1E3WF35_9VIBR</name>
<reference evidence="5 6" key="1">
    <citation type="submission" date="2016-08" db="EMBL/GenBank/DDBJ databases">
        <title>Genome sequencing of Vibrio scophthalmi strain FP3289, an isolated from Paralichthys olivaceus.</title>
        <authorList>
            <person name="Han H.-J."/>
        </authorList>
    </citation>
    <scope>NUCLEOTIDE SEQUENCE [LARGE SCALE GENOMIC DNA]</scope>
    <source>
        <strain evidence="5 6">FP3289</strain>
    </source>
</reference>
<dbReference type="Pfam" id="PF02894">
    <property type="entry name" value="GFO_IDH_MocA_C"/>
    <property type="match status" value="1"/>
</dbReference>
<protein>
    <submittedName>
        <fullName evidence="5">Scyllo-inositol 2-dehydrogenase (NADP(+))</fullName>
        <ecNumber evidence="5">1.1.1.371</ecNumber>
    </submittedName>
</protein>
<dbReference type="EMBL" id="MDCJ01000007">
    <property type="protein sequence ID" value="ODS04421.1"/>
    <property type="molecule type" value="Genomic_DNA"/>
</dbReference>
<organism evidence="5 6">
    <name type="scientific">Vibrio scophthalmi</name>
    <dbReference type="NCBI Taxonomy" id="45658"/>
    <lineage>
        <taxon>Bacteria</taxon>
        <taxon>Pseudomonadati</taxon>
        <taxon>Pseudomonadota</taxon>
        <taxon>Gammaproteobacteria</taxon>
        <taxon>Vibrionales</taxon>
        <taxon>Vibrionaceae</taxon>
        <taxon>Vibrio</taxon>
    </lineage>
</organism>
<dbReference type="GO" id="GO:0102497">
    <property type="term" value="F:scyllo-inositol dehydrogenase (NADP+) activity"/>
    <property type="evidence" value="ECO:0007669"/>
    <property type="project" value="UniProtKB-EC"/>
</dbReference>
<dbReference type="EC" id="1.1.1.371" evidence="5"/>
<dbReference type="InterPro" id="IPR036291">
    <property type="entry name" value="NAD(P)-bd_dom_sf"/>
</dbReference>
<evidence type="ECO:0000259" key="3">
    <source>
        <dbReference type="Pfam" id="PF01408"/>
    </source>
</evidence>
<dbReference type="InterPro" id="IPR004104">
    <property type="entry name" value="Gfo/Idh/MocA-like_OxRdtase_C"/>
</dbReference>
<keyword evidence="2 5" id="KW-0560">Oxidoreductase</keyword>
<dbReference type="NCBIfam" id="NF008607">
    <property type="entry name" value="PRK11579.1"/>
    <property type="match status" value="1"/>
</dbReference>
<accession>A0A1E3WF35</accession>
<evidence type="ECO:0000256" key="2">
    <source>
        <dbReference type="ARBA" id="ARBA00023002"/>
    </source>
</evidence>
<comment type="caution">
    <text evidence="5">The sequence shown here is derived from an EMBL/GenBank/DDBJ whole genome shotgun (WGS) entry which is preliminary data.</text>
</comment>
<proteinExistence type="inferred from homology"/>
<dbReference type="OrthoDB" id="9774191at2"/>
<evidence type="ECO:0000256" key="1">
    <source>
        <dbReference type="ARBA" id="ARBA00010928"/>
    </source>
</evidence>
<dbReference type="Gene3D" id="3.30.360.10">
    <property type="entry name" value="Dihydrodipicolinate Reductase, domain 2"/>
    <property type="match status" value="1"/>
</dbReference>
<gene>
    <name evidence="5" type="primary">iolW</name>
    <name evidence="5" type="ORF">VSF3289_03560</name>
</gene>
<dbReference type="Pfam" id="PF01408">
    <property type="entry name" value="GFO_IDH_MocA"/>
    <property type="match status" value="1"/>
</dbReference>
<evidence type="ECO:0000259" key="4">
    <source>
        <dbReference type="Pfam" id="PF02894"/>
    </source>
</evidence>
<dbReference type="SUPFAM" id="SSF51735">
    <property type="entry name" value="NAD(P)-binding Rossmann-fold domains"/>
    <property type="match status" value="1"/>
</dbReference>
<dbReference type="Gene3D" id="3.40.50.720">
    <property type="entry name" value="NAD(P)-binding Rossmann-like Domain"/>
    <property type="match status" value="1"/>
</dbReference>
<evidence type="ECO:0000313" key="6">
    <source>
        <dbReference type="Proteomes" id="UP000095131"/>
    </source>
</evidence>
<feature type="domain" description="Gfo/Idh/MocA-like oxidoreductase C-terminal" evidence="4">
    <location>
        <begin position="133"/>
        <end position="342"/>
    </location>
</feature>
<dbReference type="AlphaFoldDB" id="A0A1E3WF35"/>
<dbReference type="InterPro" id="IPR051317">
    <property type="entry name" value="Gfo/Idh/MocA_oxidoreduct"/>
</dbReference>
<evidence type="ECO:0000313" key="5">
    <source>
        <dbReference type="EMBL" id="ODS04421.1"/>
    </source>
</evidence>
<dbReference type="PATRIC" id="fig|45658.8.peg.3516"/>
<dbReference type="PANTHER" id="PTHR43708:SF5">
    <property type="entry name" value="CONSERVED EXPRESSED OXIDOREDUCTASE (EUROFUNG)-RELATED"/>
    <property type="match status" value="1"/>
</dbReference>
<dbReference type="Proteomes" id="UP000095131">
    <property type="component" value="Unassembled WGS sequence"/>
</dbReference>
<dbReference type="PANTHER" id="PTHR43708">
    <property type="entry name" value="CONSERVED EXPRESSED OXIDOREDUCTASE (EUROFUNG)"/>
    <property type="match status" value="1"/>
</dbReference>
<feature type="domain" description="Gfo/Idh/MocA-like oxidoreductase N-terminal" evidence="3">
    <location>
        <begin position="4"/>
        <end position="120"/>
    </location>
</feature>
<comment type="similarity">
    <text evidence="1">Belongs to the Gfo/Idh/MocA family.</text>
</comment>